<evidence type="ECO:0000256" key="1">
    <source>
        <dbReference type="SAM" id="MobiDB-lite"/>
    </source>
</evidence>
<sequence length="333" mass="37160">MATSKSALSASSGTAALETTIEQRIKVRNVFAVEYGGAYNEAIQVKTLELLNALLTKRLDDVDPEDDGSVHSEVLKNTIDLLQRFHLCAPTFPELGNAVPDNMKMNVHALFWKATFCKLFCDDIENMDAGKVWCDVRRFVLALKRIWDNDPEGGREVPARARLIAAAMVSTWKKLSKDDKDAILRAPINEETRVYPKDVLPDYSRAPKQVKALRAREEAKALPMHQKAAEESADDESNVTMASTPERSPLKIVRKMETGSGVAISMDGAVEDRSSDDTMSADGELSWSMRPPYAHDPTRTGPINNFLAVVARILGETNVRLDWDTQWKRSREI</sequence>
<protein>
    <submittedName>
        <fullName evidence="2">Uncharacterized protein</fullName>
    </submittedName>
</protein>
<dbReference type="Proteomes" id="UP000285146">
    <property type="component" value="Unassembled WGS sequence"/>
</dbReference>
<name>A0A423WFI5_9PEZI</name>
<accession>A0A423WFI5</accession>
<feature type="region of interest" description="Disordered" evidence="1">
    <location>
        <begin position="221"/>
        <end position="246"/>
    </location>
</feature>
<gene>
    <name evidence="2" type="ORF">VPNG_07636</name>
</gene>
<evidence type="ECO:0000313" key="2">
    <source>
        <dbReference type="EMBL" id="ROW02021.1"/>
    </source>
</evidence>
<dbReference type="OrthoDB" id="5215091at2759"/>
<proteinExistence type="predicted"/>
<organism evidence="2 3">
    <name type="scientific">Cytospora leucostoma</name>
    <dbReference type="NCBI Taxonomy" id="1230097"/>
    <lineage>
        <taxon>Eukaryota</taxon>
        <taxon>Fungi</taxon>
        <taxon>Dikarya</taxon>
        <taxon>Ascomycota</taxon>
        <taxon>Pezizomycotina</taxon>
        <taxon>Sordariomycetes</taxon>
        <taxon>Sordariomycetidae</taxon>
        <taxon>Diaporthales</taxon>
        <taxon>Cytosporaceae</taxon>
        <taxon>Cytospora</taxon>
    </lineage>
</organism>
<reference evidence="2 3" key="1">
    <citation type="submission" date="2015-09" db="EMBL/GenBank/DDBJ databases">
        <title>Host preference determinants of Valsa canker pathogens revealed by comparative genomics.</title>
        <authorList>
            <person name="Yin Z."/>
            <person name="Huang L."/>
        </authorList>
    </citation>
    <scope>NUCLEOTIDE SEQUENCE [LARGE SCALE GENOMIC DNA]</scope>
    <source>
        <strain evidence="2 3">SXYLt</strain>
    </source>
</reference>
<comment type="caution">
    <text evidence="2">The sequence shown here is derived from an EMBL/GenBank/DDBJ whole genome shotgun (WGS) entry which is preliminary data.</text>
</comment>
<dbReference type="InParanoid" id="A0A423WFI5"/>
<evidence type="ECO:0000313" key="3">
    <source>
        <dbReference type="Proteomes" id="UP000285146"/>
    </source>
</evidence>
<dbReference type="EMBL" id="LKEB01000052">
    <property type="protein sequence ID" value="ROW02021.1"/>
    <property type="molecule type" value="Genomic_DNA"/>
</dbReference>
<keyword evidence="3" id="KW-1185">Reference proteome</keyword>
<dbReference type="AlphaFoldDB" id="A0A423WFI5"/>